<dbReference type="InterPro" id="IPR003593">
    <property type="entry name" value="AAA+_ATPase"/>
</dbReference>
<dbReference type="InterPro" id="IPR003439">
    <property type="entry name" value="ABC_transporter-like_ATP-bd"/>
</dbReference>
<feature type="transmembrane region" description="Helical" evidence="10">
    <location>
        <begin position="40"/>
        <end position="61"/>
    </location>
</feature>
<feature type="transmembrane region" description="Helical" evidence="10">
    <location>
        <begin position="724"/>
        <end position="745"/>
    </location>
</feature>
<dbReference type="Pfam" id="PF00005">
    <property type="entry name" value="ABC_tran"/>
    <property type="match status" value="1"/>
</dbReference>
<gene>
    <name evidence="12" type="primary">SNQ2_1</name>
    <name evidence="12" type="ORF">OC842_000833</name>
</gene>
<accession>A0AAN6GG47</accession>
<evidence type="ECO:0000256" key="1">
    <source>
        <dbReference type="ARBA" id="ARBA00004141"/>
    </source>
</evidence>
<protein>
    <submittedName>
        <fullName evidence="12">ATP-binding cassette transporter snq2</fullName>
    </submittedName>
</protein>
<comment type="similarity">
    <text evidence="2">Belongs to the ABC transporter superfamily. ABCG family. PDR (TC 3.A.1.205) subfamily.</text>
</comment>
<dbReference type="PROSITE" id="PS50893">
    <property type="entry name" value="ABC_TRANSPORTER_2"/>
    <property type="match status" value="1"/>
</dbReference>
<feature type="domain" description="ABC transporter" evidence="11">
    <location>
        <begin position="248"/>
        <end position="486"/>
    </location>
</feature>
<dbReference type="PANTHER" id="PTHR19241">
    <property type="entry name" value="ATP-BINDING CASSETTE TRANSPORTER"/>
    <property type="match status" value="1"/>
</dbReference>
<dbReference type="InterPro" id="IPR027417">
    <property type="entry name" value="P-loop_NTPase"/>
</dbReference>
<evidence type="ECO:0000256" key="7">
    <source>
        <dbReference type="ARBA" id="ARBA00022989"/>
    </source>
</evidence>
<evidence type="ECO:0000256" key="10">
    <source>
        <dbReference type="SAM" id="Phobius"/>
    </source>
</evidence>
<dbReference type="EMBL" id="JAPDMQ010000026">
    <property type="protein sequence ID" value="KAK0539709.1"/>
    <property type="molecule type" value="Genomic_DNA"/>
</dbReference>
<comment type="caution">
    <text evidence="12">The sequence shown here is derived from an EMBL/GenBank/DDBJ whole genome shotgun (WGS) entry which is preliminary data.</text>
</comment>
<proteinExistence type="inferred from homology"/>
<keyword evidence="8 10" id="KW-0472">Membrane</keyword>
<feature type="transmembrane region" description="Helical" evidence="10">
    <location>
        <begin position="861"/>
        <end position="886"/>
    </location>
</feature>
<dbReference type="SMART" id="SM00382">
    <property type="entry name" value="AAA"/>
    <property type="match status" value="1"/>
</dbReference>
<keyword evidence="13" id="KW-1185">Reference proteome</keyword>
<feature type="transmembrane region" description="Helical" evidence="10">
    <location>
        <begin position="12"/>
        <end position="33"/>
    </location>
</feature>
<dbReference type="InterPro" id="IPR010929">
    <property type="entry name" value="PDR_CDR_ABC"/>
</dbReference>
<evidence type="ECO:0000256" key="4">
    <source>
        <dbReference type="ARBA" id="ARBA00022692"/>
    </source>
</evidence>
<evidence type="ECO:0000256" key="6">
    <source>
        <dbReference type="ARBA" id="ARBA00022840"/>
    </source>
</evidence>
<dbReference type="GO" id="GO:0140359">
    <property type="term" value="F:ABC-type transporter activity"/>
    <property type="evidence" value="ECO:0007669"/>
    <property type="project" value="InterPro"/>
</dbReference>
<evidence type="ECO:0000313" key="13">
    <source>
        <dbReference type="Proteomes" id="UP001176521"/>
    </source>
</evidence>
<feature type="transmembrane region" description="Helical" evidence="10">
    <location>
        <begin position="701"/>
        <end position="719"/>
    </location>
</feature>
<evidence type="ECO:0000256" key="3">
    <source>
        <dbReference type="ARBA" id="ARBA00022448"/>
    </source>
</evidence>
<evidence type="ECO:0000256" key="8">
    <source>
        <dbReference type="ARBA" id="ARBA00023136"/>
    </source>
</evidence>
<dbReference type="SUPFAM" id="SSF52540">
    <property type="entry name" value="P-loop containing nucleoside triphosphate hydrolases"/>
    <property type="match status" value="1"/>
</dbReference>
<dbReference type="Pfam" id="PF06422">
    <property type="entry name" value="PDR_CDR"/>
    <property type="match status" value="1"/>
</dbReference>
<evidence type="ECO:0000259" key="11">
    <source>
        <dbReference type="PROSITE" id="PS50893"/>
    </source>
</evidence>
<keyword evidence="7 10" id="KW-1133">Transmembrane helix</keyword>
<reference evidence="12" key="1">
    <citation type="journal article" date="2023" name="PhytoFront">
        <title>Draft Genome Resources of Seven Strains of Tilletia horrida, Causal Agent of Kernel Smut of Rice.</title>
        <authorList>
            <person name="Khanal S."/>
            <person name="Antony Babu S."/>
            <person name="Zhou X.G."/>
        </authorList>
    </citation>
    <scope>NUCLEOTIDE SEQUENCE</scope>
    <source>
        <strain evidence="12">TX3</strain>
    </source>
</reference>
<keyword evidence="5" id="KW-0547">Nucleotide-binding</keyword>
<keyword evidence="3" id="KW-0813">Transport</keyword>
<dbReference type="InterPro" id="IPR043926">
    <property type="entry name" value="ABCG_dom"/>
</dbReference>
<dbReference type="GO" id="GO:0016020">
    <property type="term" value="C:membrane"/>
    <property type="evidence" value="ECO:0007669"/>
    <property type="project" value="UniProtKB-SubCell"/>
</dbReference>
<evidence type="ECO:0000313" key="12">
    <source>
        <dbReference type="EMBL" id="KAK0539709.1"/>
    </source>
</evidence>
<dbReference type="InterPro" id="IPR034003">
    <property type="entry name" value="ABCG_PDR_2"/>
</dbReference>
<feature type="transmembrane region" description="Helical" evidence="10">
    <location>
        <begin position="152"/>
        <end position="172"/>
    </location>
</feature>
<feature type="region of interest" description="Disordered" evidence="9">
    <location>
        <begin position="904"/>
        <end position="950"/>
    </location>
</feature>
<dbReference type="AlphaFoldDB" id="A0AAN6GG47"/>
<dbReference type="Proteomes" id="UP001176521">
    <property type="component" value="Unassembled WGS sequence"/>
</dbReference>
<feature type="transmembrane region" description="Helical" evidence="10">
    <location>
        <begin position="655"/>
        <end position="681"/>
    </location>
</feature>
<evidence type="ECO:0000256" key="2">
    <source>
        <dbReference type="ARBA" id="ARBA00006012"/>
    </source>
</evidence>
<dbReference type="InterPro" id="IPR013525">
    <property type="entry name" value="ABC2_TM"/>
</dbReference>
<evidence type="ECO:0000256" key="5">
    <source>
        <dbReference type="ARBA" id="ARBA00022741"/>
    </source>
</evidence>
<dbReference type="CDD" id="cd03232">
    <property type="entry name" value="ABCG_PDR_domain2"/>
    <property type="match status" value="1"/>
</dbReference>
<keyword evidence="4 10" id="KW-0812">Transmembrane</keyword>
<keyword evidence="6 12" id="KW-0067">ATP-binding</keyword>
<name>A0AAN6GG47_9BASI</name>
<sequence>MTRLWFSADAFFVFWSTTLLATYTMVAFFRALAATCRSEAFATMIGGLAVIDSALYTGYVIPRPSMVVWWKWLSYCNPLAYAFEILIANEFRNLPNAQCALLIPYGPEYTNVPVDYKVCPSAGSRPGQEFINGDAYIAQSYGYYWSNAPRNVGILFAFWFAFLFWYCTSSYFQKDPTASGGVIVFKRGKEPAAVKRAAKATGNDLEKDGDLQEEAVSEQAIQEQAAKTKDLAATKIVAAKDIFAWKNVTYDVIVKGGKQRRLLNNVSGFIRPGTMVALMGESGAGKTTLLNVLAQRTSVGVVGGDFTVSSRPLPRSFQADTGYAQQQDVHMAETTVREALVFSALLRQPAETPKQEKLDYVEAVIGMLEMESFADAMVGEVGAGLSVEQRKRLTIGVELAAKPELLLFLDEPTSGLDGQSAWSIIRFLRKLADAGQAILCTVHQPSGELFCSFDRLLLLKKGGETVYFGDIGPQASNVIDYFSKRGDVKFNEGDNPAEFMLEAIGAGATATTAYDWHKLYKESPMATELQRDFDHITDESKAREIRPEDEKRGARQYAVGTMTQLKLVLYRQMQFQHRNVTYMGAKLGLNALGGLFIGSSFWGQGQDLSVASLQNKLFAVFMALVISTSLAQQLQPVVINLRSLYEVRERPSKMYSWPVAVTAWLIGEMPWNMLGSTLFWAPWFWMIQFPAGSRAAFNWGLIQIFSLYWSTFATALAVISPNPLLASVLFSTFFSFVIIFCGVVQPPPQLPYFWRVWMFPLSPFSWLVESLVGNAVTGIPVRCTAQEYNVLRPPPGQTCDAYLSAFSTSLQTLESGGQVTAIDSGYFTTLPDGTCGYCQFRDGDQFLSSVSLDAAFRFRDIGILFAYVGFNVLLAYALFFFFRIGFSKRSASSNKKTRAAATQAAVAERAEGEKQQGPSLAKDVGLAPISATGQDPVKGETPDQKAVQGQ</sequence>
<feature type="transmembrane region" description="Helical" evidence="10">
    <location>
        <begin position="580"/>
        <end position="602"/>
    </location>
</feature>
<dbReference type="GO" id="GO:0016887">
    <property type="term" value="F:ATP hydrolysis activity"/>
    <property type="evidence" value="ECO:0007669"/>
    <property type="project" value="InterPro"/>
</dbReference>
<dbReference type="FunFam" id="3.40.50.300:FF:000054">
    <property type="entry name" value="ABC multidrug transporter atrF"/>
    <property type="match status" value="1"/>
</dbReference>
<comment type="subcellular location">
    <subcellularLocation>
        <location evidence="1">Membrane</location>
        <topology evidence="1">Multi-pass membrane protein</topology>
    </subcellularLocation>
</comment>
<dbReference type="Pfam" id="PF19055">
    <property type="entry name" value="ABC2_membrane_7"/>
    <property type="match status" value="1"/>
</dbReference>
<feature type="transmembrane region" description="Helical" evidence="10">
    <location>
        <begin position="617"/>
        <end position="634"/>
    </location>
</feature>
<dbReference type="GO" id="GO:0005524">
    <property type="term" value="F:ATP binding"/>
    <property type="evidence" value="ECO:0007669"/>
    <property type="project" value="UniProtKB-KW"/>
</dbReference>
<organism evidence="12 13">
    <name type="scientific">Tilletia horrida</name>
    <dbReference type="NCBI Taxonomy" id="155126"/>
    <lineage>
        <taxon>Eukaryota</taxon>
        <taxon>Fungi</taxon>
        <taxon>Dikarya</taxon>
        <taxon>Basidiomycota</taxon>
        <taxon>Ustilaginomycotina</taxon>
        <taxon>Exobasidiomycetes</taxon>
        <taxon>Tilletiales</taxon>
        <taxon>Tilletiaceae</taxon>
        <taxon>Tilletia</taxon>
    </lineage>
</organism>
<dbReference type="Pfam" id="PF01061">
    <property type="entry name" value="ABC2_membrane"/>
    <property type="match status" value="2"/>
</dbReference>
<dbReference type="Gene3D" id="3.40.50.300">
    <property type="entry name" value="P-loop containing nucleotide triphosphate hydrolases"/>
    <property type="match status" value="1"/>
</dbReference>
<evidence type="ECO:0000256" key="9">
    <source>
        <dbReference type="SAM" id="MobiDB-lite"/>
    </source>
</evidence>